<dbReference type="SUPFAM" id="SSF52402">
    <property type="entry name" value="Adenine nucleotide alpha hydrolases-like"/>
    <property type="match status" value="1"/>
</dbReference>
<accession>S4WA47</accession>
<dbReference type="PRINTS" id="PR01438">
    <property type="entry name" value="UNVRSLSTRESS"/>
</dbReference>
<dbReference type="PANTHER" id="PTHR46268">
    <property type="entry name" value="STRESS RESPONSE PROTEIN NHAX"/>
    <property type="match status" value="1"/>
</dbReference>
<feature type="domain" description="UspA" evidence="2">
    <location>
        <begin position="175"/>
        <end position="294"/>
    </location>
</feature>
<evidence type="ECO:0000256" key="1">
    <source>
        <dbReference type="ARBA" id="ARBA00008791"/>
    </source>
</evidence>
<sequence>MKILIAVSSKKYSVDTLSVGMKVVKAFNASTTIVDVGEKINQFSMKEVDMVQERMDSWDIDRPGVDVLEWAFEYLAEKELIKTNTIEAGFPKNTLVETEGGRSEVFLEGTFSENLNLILRNGDIVEELKNEVQNHGYDVTIIGGSGKRRMSHDLTQYINSSIFVVNNYKPNQNYRLLLAVDNSVGTKKAVKYGVRIAQALDIEVDIITVSKTDEFKDDYKKAADWASKFLRRTNINHKKIFLNGNPSELISREAGDNHIIVMGSSNRNPLKTFFQGNKPLKVLENSQCPILIVK</sequence>
<proteinExistence type="inferred from homology"/>
<organism evidence="3">
    <name type="scientific">uncultured bacterium FPPP_13C3</name>
    <dbReference type="NCBI Taxonomy" id="1343845"/>
    <lineage>
        <taxon>Bacteria</taxon>
        <taxon>environmental samples</taxon>
    </lineage>
</organism>
<dbReference type="CDD" id="cd00293">
    <property type="entry name" value="USP-like"/>
    <property type="match status" value="1"/>
</dbReference>
<name>S4WA47_9BACT</name>
<dbReference type="Pfam" id="PF00582">
    <property type="entry name" value="Usp"/>
    <property type="match status" value="1"/>
</dbReference>
<reference evidence="3" key="1">
    <citation type="journal article" date="2014" name="ISME J.">
        <title>Genomic properties of Marine Group A bacteria indicate a role in the marine sulfur cycle.</title>
        <authorList>
            <person name="Wright J.J."/>
            <person name="Mewis K."/>
            <person name="Hanson N.W."/>
            <person name="Konwar K.M."/>
            <person name="Maas K.R."/>
            <person name="Hallam S.J."/>
        </authorList>
    </citation>
    <scope>NUCLEOTIDE SEQUENCE</scope>
</reference>
<comment type="similarity">
    <text evidence="1">Belongs to the universal stress protein A family.</text>
</comment>
<protein>
    <recommendedName>
        <fullName evidence="2">UspA domain-containing protein</fullName>
    </recommendedName>
</protein>
<dbReference type="InterPro" id="IPR014729">
    <property type="entry name" value="Rossmann-like_a/b/a_fold"/>
</dbReference>
<dbReference type="Gene3D" id="3.40.50.620">
    <property type="entry name" value="HUPs"/>
    <property type="match status" value="2"/>
</dbReference>
<dbReference type="PANTHER" id="PTHR46268:SF6">
    <property type="entry name" value="UNIVERSAL STRESS PROTEIN UP12"/>
    <property type="match status" value="1"/>
</dbReference>
<evidence type="ECO:0000313" key="3">
    <source>
        <dbReference type="EMBL" id="AGO87985.1"/>
    </source>
</evidence>
<dbReference type="InterPro" id="IPR006015">
    <property type="entry name" value="Universal_stress_UspA"/>
</dbReference>
<dbReference type="EMBL" id="KF170421">
    <property type="protein sequence ID" value="AGO87985.1"/>
    <property type="molecule type" value="Genomic_DNA"/>
</dbReference>
<evidence type="ECO:0000259" key="2">
    <source>
        <dbReference type="Pfam" id="PF00582"/>
    </source>
</evidence>
<dbReference type="AlphaFoldDB" id="S4WA47"/>
<dbReference type="InterPro" id="IPR006016">
    <property type="entry name" value="UspA"/>
</dbReference>